<evidence type="ECO:0000313" key="5">
    <source>
        <dbReference type="EMBL" id="CUN59861.1"/>
    </source>
</evidence>
<accession>A0A173Y6S5</accession>
<dbReference type="InterPro" id="IPR018060">
    <property type="entry name" value="HTH_AraC"/>
</dbReference>
<dbReference type="AlphaFoldDB" id="A0A173Y6S5"/>
<dbReference type="Pfam" id="PF02311">
    <property type="entry name" value="AraC_binding"/>
    <property type="match status" value="1"/>
</dbReference>
<protein>
    <submittedName>
        <fullName evidence="5">Arabinose operon regulatory protein</fullName>
    </submittedName>
</protein>
<dbReference type="GO" id="GO:0003700">
    <property type="term" value="F:DNA-binding transcription factor activity"/>
    <property type="evidence" value="ECO:0007669"/>
    <property type="project" value="InterPro"/>
</dbReference>
<dbReference type="SMART" id="SM00342">
    <property type="entry name" value="HTH_ARAC"/>
    <property type="match status" value="1"/>
</dbReference>
<dbReference type="Gene3D" id="2.60.120.10">
    <property type="entry name" value="Jelly Rolls"/>
    <property type="match status" value="1"/>
</dbReference>
<keyword evidence="3" id="KW-0804">Transcription</keyword>
<dbReference type="Proteomes" id="UP000095362">
    <property type="component" value="Unassembled WGS sequence"/>
</dbReference>
<dbReference type="InterPro" id="IPR009057">
    <property type="entry name" value="Homeodomain-like_sf"/>
</dbReference>
<dbReference type="SUPFAM" id="SSF46689">
    <property type="entry name" value="Homeodomain-like"/>
    <property type="match status" value="2"/>
</dbReference>
<dbReference type="RefSeq" id="WP_055260539.1">
    <property type="nucleotide sequence ID" value="NZ_CYZK01000002.1"/>
</dbReference>
<keyword evidence="2" id="KW-0238">DNA-binding</keyword>
<dbReference type="PROSITE" id="PS01124">
    <property type="entry name" value="HTH_ARAC_FAMILY_2"/>
    <property type="match status" value="1"/>
</dbReference>
<dbReference type="Pfam" id="PF12833">
    <property type="entry name" value="HTH_18"/>
    <property type="match status" value="1"/>
</dbReference>
<dbReference type="STRING" id="410072.ERS852525_00284"/>
<evidence type="ECO:0000256" key="3">
    <source>
        <dbReference type="ARBA" id="ARBA00023163"/>
    </source>
</evidence>
<evidence type="ECO:0000259" key="4">
    <source>
        <dbReference type="PROSITE" id="PS01124"/>
    </source>
</evidence>
<dbReference type="PANTHER" id="PTHR43280">
    <property type="entry name" value="ARAC-FAMILY TRANSCRIPTIONAL REGULATOR"/>
    <property type="match status" value="1"/>
</dbReference>
<dbReference type="InterPro" id="IPR014710">
    <property type="entry name" value="RmlC-like_jellyroll"/>
</dbReference>
<dbReference type="GO" id="GO:0043565">
    <property type="term" value="F:sequence-specific DNA binding"/>
    <property type="evidence" value="ECO:0007669"/>
    <property type="project" value="InterPro"/>
</dbReference>
<organism evidence="5 6">
    <name type="scientific">Coprococcus comes</name>
    <dbReference type="NCBI Taxonomy" id="410072"/>
    <lineage>
        <taxon>Bacteria</taxon>
        <taxon>Bacillati</taxon>
        <taxon>Bacillota</taxon>
        <taxon>Clostridia</taxon>
        <taxon>Lachnospirales</taxon>
        <taxon>Lachnospiraceae</taxon>
        <taxon>Coprococcus</taxon>
    </lineage>
</organism>
<evidence type="ECO:0000256" key="1">
    <source>
        <dbReference type="ARBA" id="ARBA00023015"/>
    </source>
</evidence>
<proteinExistence type="predicted"/>
<dbReference type="PANTHER" id="PTHR43280:SF2">
    <property type="entry name" value="HTH-TYPE TRANSCRIPTIONAL REGULATOR EXSA"/>
    <property type="match status" value="1"/>
</dbReference>
<dbReference type="SUPFAM" id="SSF51215">
    <property type="entry name" value="Regulatory protein AraC"/>
    <property type="match status" value="1"/>
</dbReference>
<dbReference type="InterPro" id="IPR037923">
    <property type="entry name" value="HTH-like"/>
</dbReference>
<evidence type="ECO:0000256" key="2">
    <source>
        <dbReference type="ARBA" id="ARBA00023125"/>
    </source>
</evidence>
<name>A0A173Y6S5_9FIRM</name>
<gene>
    <name evidence="5" type="primary">araC_1</name>
    <name evidence="5" type="ORF">ERS852481_00482</name>
</gene>
<feature type="domain" description="HTH araC/xylS-type" evidence="4">
    <location>
        <begin position="187"/>
        <end position="284"/>
    </location>
</feature>
<reference evidence="5 6" key="1">
    <citation type="submission" date="2015-09" db="EMBL/GenBank/DDBJ databases">
        <authorList>
            <consortium name="Pathogen Informatics"/>
        </authorList>
    </citation>
    <scope>NUCLEOTIDE SEQUENCE [LARGE SCALE GENOMIC DNA]</scope>
    <source>
        <strain evidence="5 6">2789STDY5834866</strain>
    </source>
</reference>
<keyword evidence="1" id="KW-0805">Transcription regulation</keyword>
<sequence length="293" mass="34221">MKKLYEQSPEMQLSGKCQLRHVKCTHHKGYLMEDFSMIKSGFYEISFCKSGDFLFRIGQKRHFITNGDILVIPPDIPHYFTSSDLVANYYDFITVWLEKSYISNLKSQLPALKESVFNIDTPHLLHTTNKLCNFEEEFETFYREYASYGELSETYACGASTCLLVKIINYALKYSNEFIEIESDQTNQIVRYLDQHFLKEIGVEDLARTFHMSKSSLNKFFQKQLNTTCHQYILKKRLALAVSLIRQDVPLKTVAVQSGFGDYSSFFRAFKKMYHISPTECQADNEKLKKIKH</sequence>
<dbReference type="Gene3D" id="1.10.10.60">
    <property type="entry name" value="Homeodomain-like"/>
    <property type="match status" value="1"/>
</dbReference>
<dbReference type="PaxDb" id="410072-ERS852525_00284"/>
<dbReference type="EMBL" id="CYZK01000002">
    <property type="protein sequence ID" value="CUN59861.1"/>
    <property type="molecule type" value="Genomic_DNA"/>
</dbReference>
<dbReference type="InterPro" id="IPR003313">
    <property type="entry name" value="AraC-bd"/>
</dbReference>
<evidence type="ECO:0000313" key="6">
    <source>
        <dbReference type="Proteomes" id="UP000095362"/>
    </source>
</evidence>